<dbReference type="Proteomes" id="UP000315252">
    <property type="component" value="Unassembled WGS sequence"/>
</dbReference>
<dbReference type="OrthoDB" id="8526323at2"/>
<evidence type="ECO:0000313" key="2">
    <source>
        <dbReference type="EMBL" id="TQV78996.1"/>
    </source>
</evidence>
<name>A0A545TP47_9PROT</name>
<dbReference type="InterPro" id="IPR020945">
    <property type="entry name" value="DMSO/NO3_reduct_chaperone"/>
</dbReference>
<dbReference type="InterPro" id="IPR036411">
    <property type="entry name" value="TorD-like_sf"/>
</dbReference>
<dbReference type="EMBL" id="VHSH01000005">
    <property type="protein sequence ID" value="TQV78996.1"/>
    <property type="molecule type" value="Genomic_DNA"/>
</dbReference>
<dbReference type="Pfam" id="PF02613">
    <property type="entry name" value="Nitrate_red_del"/>
    <property type="match status" value="1"/>
</dbReference>
<dbReference type="PANTHER" id="PTHR34227">
    <property type="entry name" value="CHAPERONE PROTEIN YCDY"/>
    <property type="match status" value="1"/>
</dbReference>
<proteinExistence type="predicted"/>
<dbReference type="Gene3D" id="1.10.3480.10">
    <property type="entry name" value="TorD-like"/>
    <property type="match status" value="1"/>
</dbReference>
<keyword evidence="3" id="KW-1185">Reference proteome</keyword>
<protein>
    <submittedName>
        <fullName evidence="2">Molecular chaperone TorD family protein</fullName>
    </submittedName>
</protein>
<keyword evidence="1" id="KW-0143">Chaperone</keyword>
<dbReference type="AlphaFoldDB" id="A0A545TP47"/>
<dbReference type="RefSeq" id="WP_142897219.1">
    <property type="nucleotide sequence ID" value="NZ_ML660056.1"/>
</dbReference>
<dbReference type="InterPro" id="IPR050289">
    <property type="entry name" value="TorD/DmsD_chaperones"/>
</dbReference>
<dbReference type="PANTHER" id="PTHR34227:SF1">
    <property type="entry name" value="DIMETHYL SULFOXIDE REDUCTASE CHAPERONE-RELATED"/>
    <property type="match status" value="1"/>
</dbReference>
<comment type="caution">
    <text evidence="2">The sequence shown here is derived from an EMBL/GenBank/DDBJ whole genome shotgun (WGS) entry which is preliminary data.</text>
</comment>
<sequence length="205" mass="22219">MAHPSAVSDSNDMSEEDLLRAQMYRFLARLLAAPPDKATLDAVSRLTGDDTDLGKALSTAAVLAGKTSAADAEREYNALFIGLGRGELVPFGSYYMAGFLNEKPLAKLRKHMIQLEMARSDDVSEPEDHIAALCEMMAGMVDGVFGGDDNLHGQQAFFDSHIGPWAPKFFQDLEAAESSTFYAPVGTIGRVFMEIEATAFKMVAD</sequence>
<dbReference type="SUPFAM" id="SSF89155">
    <property type="entry name" value="TorD-like"/>
    <property type="match status" value="1"/>
</dbReference>
<reference evidence="2 3" key="1">
    <citation type="submission" date="2019-06" db="EMBL/GenBank/DDBJ databases">
        <title>Whole genome sequence for Rhodospirillaceae sp. R148.</title>
        <authorList>
            <person name="Wang G."/>
        </authorList>
    </citation>
    <scope>NUCLEOTIDE SEQUENCE [LARGE SCALE GENOMIC DNA]</scope>
    <source>
        <strain evidence="2 3">R148</strain>
    </source>
</reference>
<evidence type="ECO:0000313" key="3">
    <source>
        <dbReference type="Proteomes" id="UP000315252"/>
    </source>
</evidence>
<organism evidence="2 3">
    <name type="scientific">Denitrobaculum tricleocarpae</name>
    <dbReference type="NCBI Taxonomy" id="2591009"/>
    <lineage>
        <taxon>Bacteria</taxon>
        <taxon>Pseudomonadati</taxon>
        <taxon>Pseudomonadota</taxon>
        <taxon>Alphaproteobacteria</taxon>
        <taxon>Rhodospirillales</taxon>
        <taxon>Rhodospirillaceae</taxon>
        <taxon>Denitrobaculum</taxon>
    </lineage>
</organism>
<evidence type="ECO:0000256" key="1">
    <source>
        <dbReference type="ARBA" id="ARBA00023186"/>
    </source>
</evidence>
<accession>A0A545TP47</accession>
<gene>
    <name evidence="2" type="ORF">FKG95_15030</name>
</gene>